<dbReference type="KEGG" id="vg:75690741"/>
<accession>A0AAE7RVZ6</accession>
<evidence type="ECO:0000313" key="3">
    <source>
        <dbReference type="Proteomes" id="UP000827432"/>
    </source>
</evidence>
<dbReference type="Proteomes" id="UP000827432">
    <property type="component" value="Segment"/>
</dbReference>
<dbReference type="RefSeq" id="YP_010360011.1">
    <property type="nucleotide sequence ID" value="NC_062779.1"/>
</dbReference>
<keyword evidence="1" id="KW-0472">Membrane</keyword>
<keyword evidence="1" id="KW-0812">Transmembrane</keyword>
<dbReference type="EMBL" id="MZ130489">
    <property type="protein sequence ID" value="QWM90439.1"/>
    <property type="molecule type" value="Genomic_DNA"/>
</dbReference>
<sequence>MAFIGFLVVVLILFLLFRLYIYNLESEERKKKYENKPIKINEESHVQFHYFDEEDNCIEDYEEYTNRMQEIWGYDPYNVEPIESYCERAIHIE</sequence>
<dbReference type="GeneID" id="75690741"/>
<gene>
    <name evidence="2" type="primary">gp_26576</name>
</gene>
<keyword evidence="3" id="KW-1185">Reference proteome</keyword>
<proteinExistence type="predicted"/>
<evidence type="ECO:0000313" key="2">
    <source>
        <dbReference type="EMBL" id="QWM90439.1"/>
    </source>
</evidence>
<name>A0AAE7RVZ6_9CAUD</name>
<evidence type="ECO:0000256" key="1">
    <source>
        <dbReference type="SAM" id="Phobius"/>
    </source>
</evidence>
<organism evidence="2 3">
    <name type="scientific">uncultured phage cr2_1</name>
    <dbReference type="NCBI Taxonomy" id="2986394"/>
    <lineage>
        <taxon>Viruses</taxon>
        <taxon>Duplodnaviria</taxon>
        <taxon>Heunggongvirae</taxon>
        <taxon>Uroviricota</taxon>
        <taxon>Caudoviricetes</taxon>
        <taxon>Crassvirales</taxon>
        <taxon>Crevaviridae</taxon>
        <taxon>Coarsevirinae</taxon>
        <taxon>Junduvirus</taxon>
        <taxon>Junduvirus communis</taxon>
    </lineage>
</organism>
<feature type="transmembrane region" description="Helical" evidence="1">
    <location>
        <begin position="6"/>
        <end position="24"/>
    </location>
</feature>
<keyword evidence="1" id="KW-1133">Transmembrane helix</keyword>
<reference evidence="2 3" key="1">
    <citation type="submission" date="2021-04" db="EMBL/GenBank/DDBJ databases">
        <authorList>
            <person name="Shkoporov A.N."/>
            <person name="Stockdale S.R."/>
            <person name="Guerin E."/>
            <person name="Ross R.P."/>
            <person name="Hill C."/>
        </authorList>
    </citation>
    <scope>NUCLEOTIDE SEQUENCE [LARGE SCALE GENOMIC DNA]</scope>
    <source>
        <strain evidence="3">cr2_1</strain>
    </source>
</reference>
<protein>
    <submittedName>
        <fullName evidence="2">Uncharacterized protein</fullName>
    </submittedName>
</protein>